<sequence length="57" mass="6871">MAQREKCKYFYCRNVVVNERSNFIIPKMVKKMKDMNELLLANVKKMKKKEEIMGNND</sequence>
<comment type="caution">
    <text evidence="1">The sequence shown here is derived from an EMBL/GenBank/DDBJ whole genome shotgun (WGS) entry which is preliminary data.</text>
</comment>
<proteinExistence type="predicted"/>
<gene>
    <name evidence="1" type="ORF">H5410_026669</name>
</gene>
<dbReference type="EMBL" id="JACXVP010000005">
    <property type="protein sequence ID" value="KAG5605177.1"/>
    <property type="molecule type" value="Genomic_DNA"/>
</dbReference>
<name>A0A9J5YX70_SOLCO</name>
<accession>A0A9J5YX70</accession>
<dbReference type="AlphaFoldDB" id="A0A9J5YX70"/>
<dbReference type="Proteomes" id="UP000824120">
    <property type="component" value="Chromosome 5"/>
</dbReference>
<protein>
    <submittedName>
        <fullName evidence="1">Uncharacterized protein</fullName>
    </submittedName>
</protein>
<evidence type="ECO:0000313" key="1">
    <source>
        <dbReference type="EMBL" id="KAG5605177.1"/>
    </source>
</evidence>
<organism evidence="1 2">
    <name type="scientific">Solanum commersonii</name>
    <name type="common">Commerson's wild potato</name>
    <name type="synonym">Commerson's nightshade</name>
    <dbReference type="NCBI Taxonomy" id="4109"/>
    <lineage>
        <taxon>Eukaryota</taxon>
        <taxon>Viridiplantae</taxon>
        <taxon>Streptophyta</taxon>
        <taxon>Embryophyta</taxon>
        <taxon>Tracheophyta</taxon>
        <taxon>Spermatophyta</taxon>
        <taxon>Magnoliopsida</taxon>
        <taxon>eudicotyledons</taxon>
        <taxon>Gunneridae</taxon>
        <taxon>Pentapetalae</taxon>
        <taxon>asterids</taxon>
        <taxon>lamiids</taxon>
        <taxon>Solanales</taxon>
        <taxon>Solanaceae</taxon>
        <taxon>Solanoideae</taxon>
        <taxon>Solaneae</taxon>
        <taxon>Solanum</taxon>
    </lineage>
</organism>
<keyword evidence="2" id="KW-1185">Reference proteome</keyword>
<evidence type="ECO:0000313" key="2">
    <source>
        <dbReference type="Proteomes" id="UP000824120"/>
    </source>
</evidence>
<reference evidence="1 2" key="1">
    <citation type="submission" date="2020-09" db="EMBL/GenBank/DDBJ databases">
        <title>De no assembly of potato wild relative species, Solanum commersonii.</title>
        <authorList>
            <person name="Cho K."/>
        </authorList>
    </citation>
    <scope>NUCLEOTIDE SEQUENCE [LARGE SCALE GENOMIC DNA]</scope>
    <source>
        <strain evidence="1">LZ3.2</strain>
        <tissue evidence="1">Leaf</tissue>
    </source>
</reference>